<organism evidence="2 3">
    <name type="scientific">Candidatus Magasanikbacteria bacterium RIFOXYC2_FULL_40_16</name>
    <dbReference type="NCBI Taxonomy" id="1798703"/>
    <lineage>
        <taxon>Bacteria</taxon>
        <taxon>Candidatus Magasanikiibacteriota</taxon>
    </lineage>
</organism>
<gene>
    <name evidence="2" type="ORF">A2469_02015</name>
</gene>
<dbReference type="AlphaFoldDB" id="A0A1F6P1F3"/>
<dbReference type="EMBL" id="MFQY01000029">
    <property type="protein sequence ID" value="OGH89774.1"/>
    <property type="molecule type" value="Genomic_DNA"/>
</dbReference>
<sequence length="219" mass="24570">MLKNRRNLIILIAGAVVLLVLFFLRGQEDTWICEENGWVKHGMPDTPMPTEPCGEESAFCTADAKLCPDGSYVGRVAPKCDFAPCPEMRKIKLYYYNYNLDKDETGNVQCSRNGLVAVEREAVSPENLIQDTIKLLLKGELTEEEKAQGIATEYPLPGFSLTDFSLEDGVLNLTFDDPNNRSGGGSCRVGVLWFQIEATAKQFPEVKEVHFWPEELFQP</sequence>
<dbReference type="Proteomes" id="UP000178895">
    <property type="component" value="Unassembled WGS sequence"/>
</dbReference>
<dbReference type="Pfam" id="PF10646">
    <property type="entry name" value="Germane"/>
    <property type="match status" value="1"/>
</dbReference>
<reference evidence="2 3" key="1">
    <citation type="journal article" date="2016" name="Nat. Commun.">
        <title>Thousands of microbial genomes shed light on interconnected biogeochemical processes in an aquifer system.</title>
        <authorList>
            <person name="Anantharaman K."/>
            <person name="Brown C.T."/>
            <person name="Hug L.A."/>
            <person name="Sharon I."/>
            <person name="Castelle C.J."/>
            <person name="Probst A.J."/>
            <person name="Thomas B.C."/>
            <person name="Singh A."/>
            <person name="Wilkins M.J."/>
            <person name="Karaoz U."/>
            <person name="Brodie E.L."/>
            <person name="Williams K.H."/>
            <person name="Hubbard S.S."/>
            <person name="Banfield J.F."/>
        </authorList>
    </citation>
    <scope>NUCLEOTIDE SEQUENCE [LARGE SCALE GENOMIC DNA]</scope>
</reference>
<evidence type="ECO:0000313" key="2">
    <source>
        <dbReference type="EMBL" id="OGH89774.1"/>
    </source>
</evidence>
<feature type="domain" description="GerMN" evidence="1">
    <location>
        <begin position="93"/>
        <end position="211"/>
    </location>
</feature>
<comment type="caution">
    <text evidence="2">The sequence shown here is derived from an EMBL/GenBank/DDBJ whole genome shotgun (WGS) entry which is preliminary data.</text>
</comment>
<protein>
    <recommendedName>
        <fullName evidence="1">GerMN domain-containing protein</fullName>
    </recommendedName>
</protein>
<accession>A0A1F6P1F3</accession>
<evidence type="ECO:0000259" key="1">
    <source>
        <dbReference type="Pfam" id="PF10646"/>
    </source>
</evidence>
<proteinExistence type="predicted"/>
<evidence type="ECO:0000313" key="3">
    <source>
        <dbReference type="Proteomes" id="UP000178895"/>
    </source>
</evidence>
<dbReference type="InterPro" id="IPR019606">
    <property type="entry name" value="GerMN"/>
</dbReference>
<name>A0A1F6P1F3_9BACT</name>